<evidence type="ECO:0000313" key="1">
    <source>
        <dbReference type="EMBL" id="AMX00314.1"/>
    </source>
</evidence>
<dbReference type="Pfam" id="PF14345">
    <property type="entry name" value="GDYXXLXY"/>
    <property type="match status" value="1"/>
</dbReference>
<sequence length="192" mass="21794">MLKNNWKKLIAFSLPILILIGMSIPPFLTITTGNTIKLETRPVDPTDLFRGDYVRLNYKAEEVNISILDKELKDYFKVNNSSFYDKPVVVYSVLEENENGIDIVKNVVKDQPEEGIYLKGEINYFPLNSSNEPDNQVVEINYQLDKFFVPENTGKDLENAISQPANKTSAIATIKVRKGHAILDKVEIQATK</sequence>
<dbReference type="AlphaFoldDB" id="A0A143HF11"/>
<reference evidence="2" key="2">
    <citation type="submission" date="2016-03" db="EMBL/GenBank/DDBJ databases">
        <authorList>
            <person name="Ploux O."/>
        </authorList>
    </citation>
    <scope>NUCLEOTIDE SEQUENCE [LARGE SCALE GENOMIC DNA]</scope>
    <source>
        <strain evidence="2">PP9</strain>
    </source>
</reference>
<evidence type="ECO:0000313" key="2">
    <source>
        <dbReference type="Proteomes" id="UP000076021"/>
    </source>
</evidence>
<reference evidence="1 2" key="1">
    <citation type="journal article" date="2016" name="Genome Announc.">
        <title>Whole-Genome Sequence of Rummeliibacillus stabekisii Strain PP9 Isolated from Antarctic Soil.</title>
        <authorList>
            <person name="da Mota F.F."/>
            <person name="Vollu R.E."/>
            <person name="Jurelevicius D."/>
            <person name="Seldin L."/>
        </authorList>
    </citation>
    <scope>NUCLEOTIDE SEQUENCE [LARGE SCALE GENOMIC DNA]</scope>
    <source>
        <strain evidence="1 2">PP9</strain>
    </source>
</reference>
<dbReference type="Proteomes" id="UP000076021">
    <property type="component" value="Chromosome"/>
</dbReference>
<dbReference type="RefSeq" id="WP_066790571.1">
    <property type="nucleotide sequence ID" value="NZ_CP014806.1"/>
</dbReference>
<dbReference type="STRING" id="241244.ATY39_13380"/>
<organism evidence="1 2">
    <name type="scientific">Rummeliibacillus stabekisii</name>
    <dbReference type="NCBI Taxonomy" id="241244"/>
    <lineage>
        <taxon>Bacteria</taxon>
        <taxon>Bacillati</taxon>
        <taxon>Bacillota</taxon>
        <taxon>Bacilli</taxon>
        <taxon>Bacillales</taxon>
        <taxon>Caryophanaceae</taxon>
        <taxon>Rummeliibacillus</taxon>
    </lineage>
</organism>
<dbReference type="OrthoDB" id="4868247at2"/>
<dbReference type="KEGG" id="rst:ATY39_13380"/>
<evidence type="ECO:0008006" key="3">
    <source>
        <dbReference type="Google" id="ProtNLM"/>
    </source>
</evidence>
<name>A0A143HF11_9BACL</name>
<gene>
    <name evidence="1" type="ORF">ATY39_13380</name>
</gene>
<protein>
    <recommendedName>
        <fullName evidence="3">Membrane-anchored protein</fullName>
    </recommendedName>
</protein>
<dbReference type="EMBL" id="CP014806">
    <property type="protein sequence ID" value="AMX00314.1"/>
    <property type="molecule type" value="Genomic_DNA"/>
</dbReference>
<accession>A0A143HF11</accession>
<dbReference type="InterPro" id="IPR025833">
    <property type="entry name" value="GDYXXLXY"/>
</dbReference>
<keyword evidence="2" id="KW-1185">Reference proteome</keyword>
<proteinExistence type="predicted"/>